<dbReference type="PANTHER" id="PTHR10794:SF94">
    <property type="entry name" value="ESTERASE YHET-RELATED"/>
    <property type="match status" value="1"/>
</dbReference>
<evidence type="ECO:0000313" key="4">
    <source>
        <dbReference type="EMBL" id="CUA95135.1"/>
    </source>
</evidence>
<comment type="similarity">
    <text evidence="1">Belongs to the AB hydrolase superfamily. AB hydrolase 4 family.</text>
</comment>
<dbReference type="RefSeq" id="WP_055449788.1">
    <property type="nucleotide sequence ID" value="NZ_CYHF01000002.1"/>
</dbReference>
<evidence type="ECO:0000313" key="5">
    <source>
        <dbReference type="Proteomes" id="UP000183649"/>
    </source>
</evidence>
<accession>A0A0K6HW78</accession>
<dbReference type="GO" id="GO:0034338">
    <property type="term" value="F:short-chain carboxylesterase activity"/>
    <property type="evidence" value="ECO:0007669"/>
    <property type="project" value="TreeGrafter"/>
</dbReference>
<dbReference type="Pfam" id="PF00561">
    <property type="entry name" value="Abhydrolase_1"/>
    <property type="match status" value="1"/>
</dbReference>
<dbReference type="PANTHER" id="PTHR10794">
    <property type="entry name" value="ABHYDROLASE DOMAIN-CONTAINING PROTEIN"/>
    <property type="match status" value="1"/>
</dbReference>
<sequence>MPTATPYVAPAWLPGGQLQTVLPALISRPPGDRPALRRERWATPDGDFIDVDWLASPASPSAPLLVLFHGLEGSSQSHYAQAVLAACARAGWRCAVPHFRGCSGEDNRAPRAYHSGDFAEIDWILARFSQNHPTTPLYAAGVSLGGNALLRWAQEQEDAAALRVRAIAAVSAPLDLAAGGRAIASGLSYQIYTRMFLRTLKPKALRMIARHPGLTDAERVRRARDLGAFDDAFTAPIHGFRDAADYWARASSKPHLHRLRLPTLILNARNDPFQPASVLPDASAASSWVRLEQPQQGGHVGFAQGHLPGRLDWLPMRLLHFFEHGN</sequence>
<dbReference type="InterPro" id="IPR029058">
    <property type="entry name" value="AB_hydrolase_fold"/>
</dbReference>
<organism evidence="4 5">
    <name type="scientific">Thiomonas bhubaneswarensis</name>
    <dbReference type="NCBI Taxonomy" id="339866"/>
    <lineage>
        <taxon>Bacteria</taxon>
        <taxon>Pseudomonadati</taxon>
        <taxon>Pseudomonadota</taxon>
        <taxon>Betaproteobacteria</taxon>
        <taxon>Burkholderiales</taxon>
        <taxon>Thiomonas</taxon>
    </lineage>
</organism>
<dbReference type="EMBL" id="CYHF01000002">
    <property type="protein sequence ID" value="CUA95135.1"/>
    <property type="molecule type" value="Genomic_DNA"/>
</dbReference>
<feature type="active site" description="Charge relay system" evidence="2">
    <location>
        <position position="271"/>
    </location>
</feature>
<reference evidence="5" key="1">
    <citation type="submission" date="2015-08" db="EMBL/GenBank/DDBJ databases">
        <authorList>
            <person name="Varghese N."/>
        </authorList>
    </citation>
    <scope>NUCLEOTIDE SEQUENCE [LARGE SCALE GENOMIC DNA]</scope>
    <source>
        <strain evidence="5">DSM 18181</strain>
    </source>
</reference>
<keyword evidence="4" id="KW-0378">Hydrolase</keyword>
<dbReference type="AlphaFoldDB" id="A0A0K6HW78"/>
<dbReference type="InterPro" id="IPR000073">
    <property type="entry name" value="AB_hydrolase_1"/>
</dbReference>
<dbReference type="STRING" id="339866.GCA_001418255_00875"/>
<dbReference type="Gene3D" id="3.40.50.1820">
    <property type="entry name" value="alpha/beta hydrolase"/>
    <property type="match status" value="1"/>
</dbReference>
<evidence type="ECO:0000259" key="3">
    <source>
        <dbReference type="Pfam" id="PF00561"/>
    </source>
</evidence>
<dbReference type="Proteomes" id="UP000183649">
    <property type="component" value="Unassembled WGS sequence"/>
</dbReference>
<dbReference type="InterPro" id="IPR012020">
    <property type="entry name" value="ABHD4"/>
</dbReference>
<gene>
    <name evidence="4" type="ORF">Ga0061069_102351</name>
</gene>
<dbReference type="GO" id="GO:0047372">
    <property type="term" value="F:monoacylglycerol lipase activity"/>
    <property type="evidence" value="ECO:0007669"/>
    <property type="project" value="TreeGrafter"/>
</dbReference>
<evidence type="ECO:0000256" key="1">
    <source>
        <dbReference type="ARBA" id="ARBA00010884"/>
    </source>
</evidence>
<feature type="active site" description="Charge relay system" evidence="2">
    <location>
        <position position="299"/>
    </location>
</feature>
<protein>
    <submittedName>
        <fullName evidence="4">Predicted hydrolase of the alpha/beta-hydrolase fold</fullName>
    </submittedName>
</protein>
<dbReference type="InterPro" id="IPR050960">
    <property type="entry name" value="AB_hydrolase_4_sf"/>
</dbReference>
<dbReference type="SUPFAM" id="SSF53474">
    <property type="entry name" value="alpha/beta-Hydrolases"/>
    <property type="match status" value="1"/>
</dbReference>
<dbReference type="PIRSF" id="PIRSF005211">
    <property type="entry name" value="Ab_hydro_YheT"/>
    <property type="match status" value="1"/>
</dbReference>
<proteinExistence type="inferred from homology"/>
<feature type="domain" description="AB hydrolase-1" evidence="3">
    <location>
        <begin position="63"/>
        <end position="303"/>
    </location>
</feature>
<name>A0A0K6HW78_9BURK</name>
<keyword evidence="5" id="KW-1185">Reference proteome</keyword>
<feature type="active site" description="Charge relay system" evidence="2">
    <location>
        <position position="143"/>
    </location>
</feature>
<dbReference type="OrthoDB" id="332676at2"/>
<evidence type="ECO:0000256" key="2">
    <source>
        <dbReference type="PIRSR" id="PIRSR005211-1"/>
    </source>
</evidence>